<dbReference type="AlphaFoldDB" id="A0A1Q9D2E7"/>
<feature type="region of interest" description="Disordered" evidence="1">
    <location>
        <begin position="512"/>
        <end position="533"/>
    </location>
</feature>
<dbReference type="InterPro" id="IPR051961">
    <property type="entry name" value="Fungal_Metabolite_Diox"/>
</dbReference>
<dbReference type="SUPFAM" id="SSF81901">
    <property type="entry name" value="HCP-like"/>
    <property type="match status" value="1"/>
</dbReference>
<gene>
    <name evidence="2" type="ORF">AK812_SmicGene29228</name>
</gene>
<keyword evidence="3" id="KW-1185">Reference proteome</keyword>
<feature type="region of interest" description="Disordered" evidence="1">
    <location>
        <begin position="81"/>
        <end position="134"/>
    </location>
</feature>
<dbReference type="Gene3D" id="2.60.120.620">
    <property type="entry name" value="q2cbj1_9rhob like domain"/>
    <property type="match status" value="1"/>
</dbReference>
<comment type="caution">
    <text evidence="2">The sequence shown here is derived from an EMBL/GenBank/DDBJ whole genome shotgun (WGS) entry which is preliminary data.</text>
</comment>
<organism evidence="2 3">
    <name type="scientific">Symbiodinium microadriaticum</name>
    <name type="common">Dinoflagellate</name>
    <name type="synonym">Zooxanthella microadriatica</name>
    <dbReference type="NCBI Taxonomy" id="2951"/>
    <lineage>
        <taxon>Eukaryota</taxon>
        <taxon>Sar</taxon>
        <taxon>Alveolata</taxon>
        <taxon>Dinophyceae</taxon>
        <taxon>Suessiales</taxon>
        <taxon>Symbiodiniaceae</taxon>
        <taxon>Symbiodinium</taxon>
    </lineage>
</organism>
<dbReference type="SUPFAM" id="SSF51197">
    <property type="entry name" value="Clavaminate synthase-like"/>
    <property type="match status" value="1"/>
</dbReference>
<dbReference type="InterPro" id="IPR008775">
    <property type="entry name" value="Phytyl_CoA_dOase-like"/>
</dbReference>
<feature type="compositionally biased region" description="Low complexity" evidence="1">
    <location>
        <begin position="512"/>
        <end position="522"/>
    </location>
</feature>
<dbReference type="Pfam" id="PF05721">
    <property type="entry name" value="PhyH"/>
    <property type="match status" value="1"/>
</dbReference>
<feature type="compositionally biased region" description="Gly residues" evidence="1">
    <location>
        <begin position="89"/>
        <end position="101"/>
    </location>
</feature>
<dbReference type="Gene3D" id="1.25.40.10">
    <property type="entry name" value="Tetratricopeptide repeat domain"/>
    <property type="match status" value="1"/>
</dbReference>
<dbReference type="PANTHER" id="PTHR37563">
    <property type="entry name" value="PHYTANOYL-COA DIOXYGENASE FAMILY PROTEIN (AFU_ORTHOLOGUE AFUA_2G03330)"/>
    <property type="match status" value="1"/>
</dbReference>
<dbReference type="PANTHER" id="PTHR37563:SF2">
    <property type="entry name" value="PHYTANOYL-COA DIOXYGENASE FAMILY PROTEIN (AFU_ORTHOLOGUE AFUA_2G03330)"/>
    <property type="match status" value="1"/>
</dbReference>
<dbReference type="OrthoDB" id="406378at2759"/>
<name>A0A1Q9D2E7_SYMMI</name>
<evidence type="ECO:0000313" key="2">
    <source>
        <dbReference type="EMBL" id="OLP89338.1"/>
    </source>
</evidence>
<dbReference type="InterPro" id="IPR011990">
    <property type="entry name" value="TPR-like_helical_dom_sf"/>
</dbReference>
<evidence type="ECO:0000313" key="3">
    <source>
        <dbReference type="Proteomes" id="UP000186817"/>
    </source>
</evidence>
<protein>
    <submittedName>
        <fullName evidence="2">Uncharacterized protein</fullName>
    </submittedName>
</protein>
<reference evidence="2 3" key="1">
    <citation type="submission" date="2016-02" db="EMBL/GenBank/DDBJ databases">
        <title>Genome analysis of coral dinoflagellate symbionts highlights evolutionary adaptations to a symbiotic lifestyle.</title>
        <authorList>
            <person name="Aranda M."/>
            <person name="Li Y."/>
            <person name="Liew Y.J."/>
            <person name="Baumgarten S."/>
            <person name="Simakov O."/>
            <person name="Wilson M."/>
            <person name="Piel J."/>
            <person name="Ashoor H."/>
            <person name="Bougouffa S."/>
            <person name="Bajic V.B."/>
            <person name="Ryu T."/>
            <person name="Ravasi T."/>
            <person name="Bayer T."/>
            <person name="Micklem G."/>
            <person name="Kim H."/>
            <person name="Bhak J."/>
            <person name="Lajeunesse T.C."/>
            <person name="Voolstra C.R."/>
        </authorList>
    </citation>
    <scope>NUCLEOTIDE SEQUENCE [LARGE SCALE GENOMIC DNA]</scope>
    <source>
        <strain evidence="2 3">CCMP2467</strain>
    </source>
</reference>
<dbReference type="Proteomes" id="UP000186817">
    <property type="component" value="Unassembled WGS sequence"/>
</dbReference>
<proteinExistence type="predicted"/>
<accession>A0A1Q9D2E7</accession>
<sequence length="533" mass="56684">MTVDIIDNSTLLARLVSCIFRKRVAEGPELGSKFLALPPGACDVLVPSRLAALEGGKPLAPWKLLEDPETLPDLPPPPGFLKKGKGKGKGQTGPGLKGGLGKSNWIASFTGQKGIEGPGRGGQKPEPSVPAGPRGGALAVGRFGVEENPVPDFAYFAPEELMRSTLKCTSMVVERGCCMIPNALPSLACAQLSGLIDGLLEEVQQKLHDAPDEAARDRVRQAELGSVHGEDYRWDVKLPLSADVRNAVEQLVSSMGSLLEDLVSREAVLAELACVVSDPGAKQQPLHADTLRIGSACAPSVTVFVPLQETRAAMGPTILCQGTHNLESHLSLFKCEQVFMPQDVVVKKHGGLPAVSAAGTAIVMNSNLLHCGGANLPDAMGGGRRRLFYVTFQTPGNTPDRSSFSLREDLLEEHHLCEFDSGPSLELPPDPVRKALLLGALRGDTEAMLDLGIHLQSLDDPGAVEYFRKAALKKSVKAFAHMADIFEGGLLGIPRNPEEAKKLRNFGAAMEESMQMAEEGAQSPCPDSADVRA</sequence>
<evidence type="ECO:0000256" key="1">
    <source>
        <dbReference type="SAM" id="MobiDB-lite"/>
    </source>
</evidence>
<dbReference type="EMBL" id="LSRX01000766">
    <property type="protein sequence ID" value="OLP89338.1"/>
    <property type="molecule type" value="Genomic_DNA"/>
</dbReference>